<sequence>MPTPHRALAIPEILHLIFSEFKPHRIPTHITSRELVPVRWDPPSNFSYGDQDTLAKLARSCKAFSQVALAILWNVQSSIVPLLSLLPFFNKRKGRYTLNSKISPGSWHRVERYAFFIRHLVLSHLRKPEFDEFCLVLLAQHLKDKALLPSLQTLSYPICGEIFLFLNPRLQSVTIQNDPVKGVKSVFLQSLLEKVPSLERISSDGPFSLASVIMLAQFPQLTRTKEITPGAFHSMIGLRHLVELHICVPTATMLLPPGNILPTLQILSLQGDTTMIQEFLGGLAKSPLRSLKVMFDAGDADIWENRWRFCLKMIARWSASLLCLELEEVEILQLGGLEQFRFKSNAVVELDDEWFYRMAKAWRRIEHLVFEFFHTFTEPSTTMASLESLATFCPNLQELGLRISFQPSKLEATPRLVLDHGLQRLYIDYPMSGDNGLVARHLVALFPQLQQVDGTDDKADDDDCESSSWGEWEEVDTMVKFCQATIQDERRRAVRD</sequence>
<dbReference type="AlphaFoldDB" id="A0A9P7KJR5"/>
<evidence type="ECO:0000313" key="1">
    <source>
        <dbReference type="EMBL" id="KAG5650985.1"/>
    </source>
</evidence>
<reference evidence="1" key="1">
    <citation type="submission" date="2021-02" db="EMBL/GenBank/DDBJ databases">
        <authorList>
            <person name="Nieuwenhuis M."/>
            <person name="Van De Peppel L.J.J."/>
        </authorList>
    </citation>
    <scope>NUCLEOTIDE SEQUENCE</scope>
    <source>
        <strain evidence="1">D49</strain>
    </source>
</reference>
<dbReference type="OrthoDB" id="3543113at2759"/>
<proteinExistence type="predicted"/>
<keyword evidence="2" id="KW-1185">Reference proteome</keyword>
<evidence type="ECO:0008006" key="3">
    <source>
        <dbReference type="Google" id="ProtNLM"/>
    </source>
</evidence>
<evidence type="ECO:0000313" key="2">
    <source>
        <dbReference type="Proteomes" id="UP000717328"/>
    </source>
</evidence>
<protein>
    <recommendedName>
        <fullName evidence="3">F-box domain-containing protein</fullName>
    </recommendedName>
</protein>
<comment type="caution">
    <text evidence="1">The sequence shown here is derived from an EMBL/GenBank/DDBJ whole genome shotgun (WGS) entry which is preliminary data.</text>
</comment>
<accession>A0A9P7KJR5</accession>
<name>A0A9P7KJR5_9AGAR</name>
<reference evidence="1" key="2">
    <citation type="submission" date="2021-10" db="EMBL/GenBank/DDBJ databases">
        <title>Phylogenomics reveals ancestral predisposition of the termite-cultivated fungus Termitomyces towards a domesticated lifestyle.</title>
        <authorList>
            <person name="Auxier B."/>
            <person name="Grum-Grzhimaylo A."/>
            <person name="Cardenas M.E."/>
            <person name="Lodge J.D."/>
            <person name="Laessoe T."/>
            <person name="Pedersen O."/>
            <person name="Smith M.E."/>
            <person name="Kuyper T.W."/>
            <person name="Franco-Molano E.A."/>
            <person name="Baroni T.J."/>
            <person name="Aanen D.K."/>
        </authorList>
    </citation>
    <scope>NUCLEOTIDE SEQUENCE</scope>
    <source>
        <strain evidence="1">D49</strain>
    </source>
</reference>
<dbReference type="InterPro" id="IPR032675">
    <property type="entry name" value="LRR_dom_sf"/>
</dbReference>
<dbReference type="Gene3D" id="3.80.10.10">
    <property type="entry name" value="Ribonuclease Inhibitor"/>
    <property type="match status" value="1"/>
</dbReference>
<dbReference type="EMBL" id="JABCKI010000321">
    <property type="protein sequence ID" value="KAG5650985.1"/>
    <property type="molecule type" value="Genomic_DNA"/>
</dbReference>
<dbReference type="Proteomes" id="UP000717328">
    <property type="component" value="Unassembled WGS sequence"/>
</dbReference>
<gene>
    <name evidence="1" type="ORF">H0H81_010310</name>
</gene>
<organism evidence="1 2">
    <name type="scientific">Sphagnurus paluster</name>
    <dbReference type="NCBI Taxonomy" id="117069"/>
    <lineage>
        <taxon>Eukaryota</taxon>
        <taxon>Fungi</taxon>
        <taxon>Dikarya</taxon>
        <taxon>Basidiomycota</taxon>
        <taxon>Agaricomycotina</taxon>
        <taxon>Agaricomycetes</taxon>
        <taxon>Agaricomycetidae</taxon>
        <taxon>Agaricales</taxon>
        <taxon>Tricholomatineae</taxon>
        <taxon>Lyophyllaceae</taxon>
        <taxon>Sphagnurus</taxon>
    </lineage>
</organism>